<feature type="region of interest" description="Disordered" evidence="1">
    <location>
        <begin position="1"/>
        <end position="86"/>
    </location>
</feature>
<dbReference type="Proteomes" id="UP001301769">
    <property type="component" value="Unassembled WGS sequence"/>
</dbReference>
<sequence>MAVPLLRVVPADPAQPPTHPGPVNISFEIETASEISGSDMDSDAESESGWSEPDHTRNHSQTSPKNNNKNNAIPITPDTPAHWPPSWTPAWPPEVVAPVSKPLSSSSLSAYCQPGYEPIKPHPIMLAKHTDFKRITLTTPCRFKFIFPLRLPPQLDPVLVPPPPYYPPNLVSNHMDGVKKVLRPVIASALLSILGPDAEPQVLADSRLIPPVSRETSFQGTWLHDNILCHMVDDPEHKFDLEGGKWEDQCGIQGEGGIDAYQDFGVDGGGVAIYYAYEFRVDWCVENMKSGDEEPMVVFFEALPELRAGGRVAIIAEECDERERAFVNMRIRDREGWP</sequence>
<gene>
    <name evidence="2" type="ORF">QBC37DRAFT_403272</name>
</gene>
<dbReference type="EMBL" id="MU858171">
    <property type="protein sequence ID" value="KAK4210556.1"/>
    <property type="molecule type" value="Genomic_DNA"/>
</dbReference>
<protein>
    <submittedName>
        <fullName evidence="2">Uncharacterized protein</fullName>
    </submittedName>
</protein>
<proteinExistence type="predicted"/>
<evidence type="ECO:0000313" key="2">
    <source>
        <dbReference type="EMBL" id="KAK4210556.1"/>
    </source>
</evidence>
<evidence type="ECO:0000256" key="1">
    <source>
        <dbReference type="SAM" id="MobiDB-lite"/>
    </source>
</evidence>
<keyword evidence="3" id="KW-1185">Reference proteome</keyword>
<accession>A0AAN6Y3A0</accession>
<reference evidence="2" key="1">
    <citation type="journal article" date="2023" name="Mol. Phylogenet. Evol.">
        <title>Genome-scale phylogeny and comparative genomics of the fungal order Sordariales.</title>
        <authorList>
            <person name="Hensen N."/>
            <person name="Bonometti L."/>
            <person name="Westerberg I."/>
            <person name="Brannstrom I.O."/>
            <person name="Guillou S."/>
            <person name="Cros-Aarteil S."/>
            <person name="Calhoun S."/>
            <person name="Haridas S."/>
            <person name="Kuo A."/>
            <person name="Mondo S."/>
            <person name="Pangilinan J."/>
            <person name="Riley R."/>
            <person name="LaButti K."/>
            <person name="Andreopoulos B."/>
            <person name="Lipzen A."/>
            <person name="Chen C."/>
            <person name="Yan M."/>
            <person name="Daum C."/>
            <person name="Ng V."/>
            <person name="Clum A."/>
            <person name="Steindorff A."/>
            <person name="Ohm R.A."/>
            <person name="Martin F."/>
            <person name="Silar P."/>
            <person name="Natvig D.O."/>
            <person name="Lalanne C."/>
            <person name="Gautier V."/>
            <person name="Ament-Velasquez S.L."/>
            <person name="Kruys A."/>
            <person name="Hutchinson M.I."/>
            <person name="Powell A.J."/>
            <person name="Barry K."/>
            <person name="Miller A.N."/>
            <person name="Grigoriev I.V."/>
            <person name="Debuchy R."/>
            <person name="Gladieux P."/>
            <person name="Hiltunen Thoren M."/>
            <person name="Johannesson H."/>
        </authorList>
    </citation>
    <scope>NUCLEOTIDE SEQUENCE</scope>
    <source>
        <strain evidence="2">PSN293</strain>
    </source>
</reference>
<organism evidence="2 3">
    <name type="scientific">Rhypophila decipiens</name>
    <dbReference type="NCBI Taxonomy" id="261697"/>
    <lineage>
        <taxon>Eukaryota</taxon>
        <taxon>Fungi</taxon>
        <taxon>Dikarya</taxon>
        <taxon>Ascomycota</taxon>
        <taxon>Pezizomycotina</taxon>
        <taxon>Sordariomycetes</taxon>
        <taxon>Sordariomycetidae</taxon>
        <taxon>Sordariales</taxon>
        <taxon>Naviculisporaceae</taxon>
        <taxon>Rhypophila</taxon>
    </lineage>
</organism>
<reference evidence="2" key="2">
    <citation type="submission" date="2023-05" db="EMBL/GenBank/DDBJ databases">
        <authorList>
            <consortium name="Lawrence Berkeley National Laboratory"/>
            <person name="Steindorff A."/>
            <person name="Hensen N."/>
            <person name="Bonometti L."/>
            <person name="Westerberg I."/>
            <person name="Brannstrom I.O."/>
            <person name="Guillou S."/>
            <person name="Cros-Aarteil S."/>
            <person name="Calhoun S."/>
            <person name="Haridas S."/>
            <person name="Kuo A."/>
            <person name="Mondo S."/>
            <person name="Pangilinan J."/>
            <person name="Riley R."/>
            <person name="Labutti K."/>
            <person name="Andreopoulos B."/>
            <person name="Lipzen A."/>
            <person name="Chen C."/>
            <person name="Yanf M."/>
            <person name="Daum C."/>
            <person name="Ng V."/>
            <person name="Clum A."/>
            <person name="Ohm R."/>
            <person name="Martin F."/>
            <person name="Silar P."/>
            <person name="Natvig D."/>
            <person name="Lalanne C."/>
            <person name="Gautier V."/>
            <person name="Ament-Velasquez S.L."/>
            <person name="Kruys A."/>
            <person name="Hutchinson M.I."/>
            <person name="Powell A.J."/>
            <person name="Barry K."/>
            <person name="Miller A.N."/>
            <person name="Grigoriev I.V."/>
            <person name="Debuchy R."/>
            <person name="Gladieux P."/>
            <person name="Thoren M.H."/>
            <person name="Johannesson H."/>
        </authorList>
    </citation>
    <scope>NUCLEOTIDE SEQUENCE</scope>
    <source>
        <strain evidence="2">PSN293</strain>
    </source>
</reference>
<evidence type="ECO:0000313" key="3">
    <source>
        <dbReference type="Proteomes" id="UP001301769"/>
    </source>
</evidence>
<name>A0AAN6Y3A0_9PEZI</name>
<comment type="caution">
    <text evidence="2">The sequence shown here is derived from an EMBL/GenBank/DDBJ whole genome shotgun (WGS) entry which is preliminary data.</text>
</comment>
<dbReference type="AlphaFoldDB" id="A0AAN6Y3A0"/>